<protein>
    <submittedName>
        <fullName evidence="8">Spermatogenesis-defective protein 39 homolog isoform X1</fullName>
    </submittedName>
</protein>
<dbReference type="FunCoup" id="A0A6P8ZV76">
    <property type="interactions" value="1744"/>
</dbReference>
<dbReference type="PANTHER" id="PTHR13364:SF6">
    <property type="entry name" value="SPERMATOGENESIS-DEFECTIVE PROTEIN 39 HOMOLOG"/>
    <property type="match status" value="1"/>
</dbReference>
<dbReference type="GO" id="GO:0007034">
    <property type="term" value="P:vacuolar transport"/>
    <property type="evidence" value="ECO:0007669"/>
    <property type="project" value="TreeGrafter"/>
</dbReference>
<dbReference type="AlphaFoldDB" id="A0A6P8ZV76"/>
<evidence type="ECO:0000256" key="2">
    <source>
        <dbReference type="ARBA" id="ARBA00004541"/>
    </source>
</evidence>
<organism evidence="8">
    <name type="scientific">Thrips palmi</name>
    <name type="common">Melon thrips</name>
    <dbReference type="NCBI Taxonomy" id="161013"/>
    <lineage>
        <taxon>Eukaryota</taxon>
        <taxon>Metazoa</taxon>
        <taxon>Ecdysozoa</taxon>
        <taxon>Arthropoda</taxon>
        <taxon>Hexapoda</taxon>
        <taxon>Insecta</taxon>
        <taxon>Pterygota</taxon>
        <taxon>Neoptera</taxon>
        <taxon>Paraneoptera</taxon>
        <taxon>Thysanoptera</taxon>
        <taxon>Terebrantia</taxon>
        <taxon>Thripoidea</taxon>
        <taxon>Thripidae</taxon>
        <taxon>Thrips</taxon>
    </lineage>
</organism>
<dbReference type="CTD" id="43521"/>
<evidence type="ECO:0000313" key="7">
    <source>
        <dbReference type="Proteomes" id="UP000515158"/>
    </source>
</evidence>
<dbReference type="Proteomes" id="UP000515158">
    <property type="component" value="Unplaced"/>
</dbReference>
<keyword evidence="5" id="KW-0968">Cytoplasmic vesicle</keyword>
<keyword evidence="4" id="KW-0967">Endosome</keyword>
<dbReference type="GO" id="GO:0005770">
    <property type="term" value="C:late endosome"/>
    <property type="evidence" value="ECO:0007669"/>
    <property type="project" value="UniProtKB-SubCell"/>
</dbReference>
<feature type="region of interest" description="Disordered" evidence="6">
    <location>
        <begin position="74"/>
        <end position="101"/>
    </location>
</feature>
<proteinExistence type="predicted"/>
<evidence type="ECO:0000256" key="5">
    <source>
        <dbReference type="ARBA" id="ARBA00023329"/>
    </source>
</evidence>
<accession>A0A6P8ZV76</accession>
<dbReference type="GeneID" id="117650055"/>
<reference evidence="8" key="1">
    <citation type="submission" date="2025-08" db="UniProtKB">
        <authorList>
            <consortium name="RefSeq"/>
        </authorList>
    </citation>
    <scope>IDENTIFICATION</scope>
    <source>
        <tissue evidence="8">Total insect</tissue>
    </source>
</reference>
<evidence type="ECO:0000256" key="3">
    <source>
        <dbReference type="ARBA" id="ARBA00004603"/>
    </source>
</evidence>
<dbReference type="InParanoid" id="A0A6P8ZV76"/>
<dbReference type="KEGG" id="tpal:117650055"/>
<evidence type="ECO:0000313" key="8">
    <source>
        <dbReference type="RefSeq" id="XP_034249218.1"/>
    </source>
</evidence>
<name>A0A6P8ZV76_THRPL</name>
<feature type="compositionally biased region" description="Low complexity" evidence="6">
    <location>
        <begin position="80"/>
        <end position="96"/>
    </location>
</feature>
<keyword evidence="7" id="KW-1185">Reference proteome</keyword>
<evidence type="ECO:0000256" key="1">
    <source>
        <dbReference type="ARBA" id="ARBA00004412"/>
    </source>
</evidence>
<gene>
    <name evidence="8" type="primary">LOC117650055</name>
</gene>
<dbReference type="GO" id="GO:0005769">
    <property type="term" value="C:early endosome"/>
    <property type="evidence" value="ECO:0007669"/>
    <property type="project" value="UniProtKB-SubCell"/>
</dbReference>
<dbReference type="PANTHER" id="PTHR13364">
    <property type="entry name" value="DEFECTIVE SPERMATOGENESIS PROTEIN 39"/>
    <property type="match status" value="1"/>
</dbReference>
<dbReference type="OrthoDB" id="9977282at2759"/>
<dbReference type="GO" id="GO:0006886">
    <property type="term" value="P:intracellular protein transport"/>
    <property type="evidence" value="ECO:0007669"/>
    <property type="project" value="TreeGrafter"/>
</dbReference>
<sequence length="477" mass="52550">MKPAKVMFSVNSSLFLTQFQDHFIMARQDSEADDFWNSSSIKSFNFDDEETGGALFGVSKSGTARLSQQVRASLPGEDFGGTSDSLTGSTSTTPSNTAPPLRSLISENCLASILEADLPDAVYGGRTKKNDMKPEEEIRMLKRQVQERWDAPPVDLTIKNIFLGRPHSLEPYRSLSSKHLLLDAAINLGDGNAILEVVLFLVRTLKKSLVHQILAANPVAAAHYARYLATRLQATELTDLLVMLGKSREAAMKQYQLCTATQSVQRQIQKLKLCISSHFVQGDPNLKKIAQNHVALLEWEQAVGAMDSEDLVGKSAVGCLAHACRLHWDDPRGSPTNPFSLAQLHGVCEKQVQWTILSERASQQAWPDIDSVFITKNWIGSGTKLKLALPIEKVVIQLHSKGAPADVLSKYLGFVDGQERRIALAQQLGCHKVVIDGYAALRDRQGLQGYKATLHPGSESFLYAEGVLRVSTTKWKN</sequence>
<dbReference type="InterPro" id="IPR040057">
    <property type="entry name" value="Spe-39"/>
</dbReference>
<evidence type="ECO:0000256" key="4">
    <source>
        <dbReference type="ARBA" id="ARBA00022753"/>
    </source>
</evidence>
<evidence type="ECO:0000256" key="6">
    <source>
        <dbReference type="SAM" id="MobiDB-lite"/>
    </source>
</evidence>
<dbReference type="RefSeq" id="XP_034249218.1">
    <property type="nucleotide sequence ID" value="XM_034393327.1"/>
</dbReference>
<comment type="subcellular location">
    <subcellularLocation>
        <location evidence="2">Cytoplasmic vesicle</location>
    </subcellularLocation>
    <subcellularLocation>
        <location evidence="1">Early endosome</location>
    </subcellularLocation>
    <subcellularLocation>
        <location evidence="3">Late endosome</location>
    </subcellularLocation>
</comment>